<protein>
    <submittedName>
        <fullName evidence="1">Uncharacterized protein</fullName>
    </submittedName>
</protein>
<proteinExistence type="predicted"/>
<accession>A0A498T1M9</accession>
<evidence type="ECO:0000313" key="2">
    <source>
        <dbReference type="Proteomes" id="UP000276991"/>
    </source>
</evidence>
<gene>
    <name evidence="1" type="ORF">NAV_LOCUS9957</name>
</gene>
<organism evidence="1 2">
    <name type="scientific">Acanthocheilonema viteae</name>
    <name type="common">Filarial nematode worm</name>
    <name type="synonym">Dipetalonema viteae</name>
    <dbReference type="NCBI Taxonomy" id="6277"/>
    <lineage>
        <taxon>Eukaryota</taxon>
        <taxon>Metazoa</taxon>
        <taxon>Ecdysozoa</taxon>
        <taxon>Nematoda</taxon>
        <taxon>Chromadorea</taxon>
        <taxon>Rhabditida</taxon>
        <taxon>Spirurina</taxon>
        <taxon>Spiruromorpha</taxon>
        <taxon>Filarioidea</taxon>
        <taxon>Onchocercidae</taxon>
        <taxon>Acanthocheilonema</taxon>
    </lineage>
</organism>
<name>A0A498T1M9_ACAVI</name>
<evidence type="ECO:0000313" key="1">
    <source>
        <dbReference type="EMBL" id="VBB35166.1"/>
    </source>
</evidence>
<dbReference type="EMBL" id="UPTC01005005">
    <property type="protein sequence ID" value="VBB35166.1"/>
    <property type="molecule type" value="Genomic_DNA"/>
</dbReference>
<dbReference type="STRING" id="6277.A0A498T1M9"/>
<dbReference type="Proteomes" id="UP000276991">
    <property type="component" value="Unassembled WGS sequence"/>
</dbReference>
<dbReference type="AlphaFoldDB" id="A0A498T1M9"/>
<reference evidence="1 2" key="1">
    <citation type="submission" date="2018-08" db="EMBL/GenBank/DDBJ databases">
        <authorList>
            <person name="Laetsch R D."/>
            <person name="Stevens L."/>
            <person name="Kumar S."/>
            <person name="Blaxter L. M."/>
        </authorList>
    </citation>
    <scope>NUCLEOTIDE SEQUENCE [LARGE SCALE GENOMIC DNA]</scope>
</reference>
<sequence length="67" mass="7535">MKLKASDEKIVIEKSEKSDVNTRMGIKTIKDEINITLLLKEEDEEAASLIDGVSQSDDTLQKLDELK</sequence>
<dbReference type="OrthoDB" id="10464592at2759"/>
<keyword evidence="2" id="KW-1185">Reference proteome</keyword>